<dbReference type="OrthoDB" id="19740at2759"/>
<dbReference type="PANTHER" id="PTHR12855">
    <property type="entry name" value="DNA METHYLTRANSFERASE 1-ASSOCIATED PROTEIN 1 FAMILY MEMBER"/>
    <property type="match status" value="1"/>
</dbReference>
<comment type="subcellular location">
    <subcellularLocation>
        <location evidence="1">Nucleus</location>
    </subcellularLocation>
</comment>
<proteinExistence type="predicted"/>
<keyword evidence="3" id="KW-0805">Transcription regulation</keyword>
<evidence type="ECO:0000313" key="7">
    <source>
        <dbReference type="EMBL" id="CAD7224316.1"/>
    </source>
</evidence>
<protein>
    <submittedName>
        <fullName evidence="7">Uncharacterized protein</fullName>
    </submittedName>
</protein>
<dbReference type="GO" id="GO:0000812">
    <property type="term" value="C:Swr1 complex"/>
    <property type="evidence" value="ECO:0007669"/>
    <property type="project" value="TreeGrafter"/>
</dbReference>
<keyword evidence="4" id="KW-0804">Transcription</keyword>
<feature type="region of interest" description="Disordered" evidence="6">
    <location>
        <begin position="407"/>
        <end position="445"/>
    </location>
</feature>
<dbReference type="GO" id="GO:0006281">
    <property type="term" value="P:DNA repair"/>
    <property type="evidence" value="ECO:0007669"/>
    <property type="project" value="InterPro"/>
</dbReference>
<organism evidence="7">
    <name type="scientific">Cyprideis torosa</name>
    <dbReference type="NCBI Taxonomy" id="163714"/>
    <lineage>
        <taxon>Eukaryota</taxon>
        <taxon>Metazoa</taxon>
        <taxon>Ecdysozoa</taxon>
        <taxon>Arthropoda</taxon>
        <taxon>Crustacea</taxon>
        <taxon>Oligostraca</taxon>
        <taxon>Ostracoda</taxon>
        <taxon>Podocopa</taxon>
        <taxon>Podocopida</taxon>
        <taxon>Cytherocopina</taxon>
        <taxon>Cytheroidea</taxon>
        <taxon>Cytherideidae</taxon>
        <taxon>Cyprideis</taxon>
    </lineage>
</organism>
<gene>
    <name evidence="7" type="ORF">CTOB1V02_LOCUS2283</name>
</gene>
<dbReference type="GO" id="GO:0000122">
    <property type="term" value="P:negative regulation of transcription by RNA polymerase II"/>
    <property type="evidence" value="ECO:0007669"/>
    <property type="project" value="TreeGrafter"/>
</dbReference>
<name>A0A7R8W3T5_9CRUS</name>
<feature type="region of interest" description="Disordered" evidence="6">
    <location>
        <begin position="1"/>
        <end position="38"/>
    </location>
</feature>
<evidence type="ECO:0000256" key="3">
    <source>
        <dbReference type="ARBA" id="ARBA00023015"/>
    </source>
</evidence>
<evidence type="ECO:0000256" key="4">
    <source>
        <dbReference type="ARBA" id="ARBA00023163"/>
    </source>
</evidence>
<feature type="region of interest" description="Disordered" evidence="6">
    <location>
        <begin position="247"/>
        <end position="276"/>
    </location>
</feature>
<evidence type="ECO:0000256" key="5">
    <source>
        <dbReference type="ARBA" id="ARBA00023242"/>
    </source>
</evidence>
<dbReference type="PANTHER" id="PTHR12855:SF10">
    <property type="entry name" value="DNA METHYLTRANSFERASE 1-ASSOCIATED PROTEIN 1"/>
    <property type="match status" value="1"/>
</dbReference>
<keyword evidence="5" id="KW-0539">Nucleus</keyword>
<sequence>MADALDILNISSSDASSTPRPRPPRRVAPAPKRPEGMTREVFELIRGEKDYVGPDSPLLSVVDKQEAYKTPKLRMSRHAVRPWVWREFSNPARKDNLMLKHWERLDDNKKVYPFAHFNKPLPIPRFSDAEYQSLLTDPNWTLEETRHLFDLMGRFAGRFIVVQARFGQEEDGPRFQKKRSTVDIKERFYDVCARLDKTRGGTGEQFAFNAEHERKRVAQLELIYSLTQEELDEQEALMREIKKIQSRQQAQERKNKERQKVMMQEQKKKSGIGIKKHLSGTPTQVEVIGGTTSRDFGRGDPAQDNGAPTICLRSSKFLKLSSLGVKRQKALETLFQEQGLDLNPIPTPRVVAEYNALCQEMLELYDFKAALAATQFDIQKTKHRLEQRMPSKNHRIFAKVEKLLEPNPEEDSLSTLMDGASGMTPHKKRKAALEQSNLMKKLKHR</sequence>
<dbReference type="AlphaFoldDB" id="A0A7R8W3T5"/>
<dbReference type="Pfam" id="PF05499">
    <property type="entry name" value="DMAP1"/>
    <property type="match status" value="1"/>
</dbReference>
<dbReference type="GO" id="GO:0003714">
    <property type="term" value="F:transcription corepressor activity"/>
    <property type="evidence" value="ECO:0007669"/>
    <property type="project" value="TreeGrafter"/>
</dbReference>
<dbReference type="InterPro" id="IPR027109">
    <property type="entry name" value="Swc4/Dmap1"/>
</dbReference>
<accession>A0A7R8W3T5</accession>
<dbReference type="InterPro" id="IPR008468">
    <property type="entry name" value="DMAP1"/>
</dbReference>
<feature type="compositionally biased region" description="Basic and acidic residues" evidence="6">
    <location>
        <begin position="250"/>
        <end position="268"/>
    </location>
</feature>
<dbReference type="GO" id="GO:0006338">
    <property type="term" value="P:chromatin remodeling"/>
    <property type="evidence" value="ECO:0007669"/>
    <property type="project" value="InterPro"/>
</dbReference>
<dbReference type="EMBL" id="OB660347">
    <property type="protein sequence ID" value="CAD7224316.1"/>
    <property type="molecule type" value="Genomic_DNA"/>
</dbReference>
<evidence type="ECO:0000256" key="6">
    <source>
        <dbReference type="SAM" id="MobiDB-lite"/>
    </source>
</evidence>
<evidence type="ECO:0000256" key="2">
    <source>
        <dbReference type="ARBA" id="ARBA00022853"/>
    </source>
</evidence>
<dbReference type="InterPro" id="IPR032563">
    <property type="entry name" value="DAMP1_SANT-like"/>
</dbReference>
<dbReference type="Gene3D" id="1.10.10.60">
    <property type="entry name" value="Homeodomain-like"/>
    <property type="match status" value="1"/>
</dbReference>
<dbReference type="Pfam" id="PF16282">
    <property type="entry name" value="SANT_DAMP1_like"/>
    <property type="match status" value="1"/>
</dbReference>
<reference evidence="7" key="1">
    <citation type="submission" date="2020-11" db="EMBL/GenBank/DDBJ databases">
        <authorList>
            <person name="Tran Van P."/>
        </authorList>
    </citation>
    <scope>NUCLEOTIDE SEQUENCE</scope>
</reference>
<dbReference type="GO" id="GO:0035267">
    <property type="term" value="C:NuA4 histone acetyltransferase complex"/>
    <property type="evidence" value="ECO:0007669"/>
    <property type="project" value="InterPro"/>
</dbReference>
<evidence type="ECO:0000256" key="1">
    <source>
        <dbReference type="ARBA" id="ARBA00004123"/>
    </source>
</evidence>
<keyword evidence="2" id="KW-0156">Chromatin regulator</keyword>